<dbReference type="EMBL" id="AP021875">
    <property type="protein sequence ID" value="BBO77355.1"/>
    <property type="molecule type" value="Genomic_DNA"/>
</dbReference>
<sequence>MTPALAPSQQALFSRIVDALKKGGALNDEILDYVDAALFTPEPDRLSAFLADDEDSERDTLLDLIFYPDRMVQIDLEPILASGRYSAEDERTILESLLAITIEPFIRLPDGRLLTRIQLPDFIRTRYLERLNITWQLPAGLAAAIDKGVSAVMGPVVRVRLRNAGMQFSAGQVTFLCRFFERMDDSHPDYPACLDLALALLDKKGSAAMVYDLLVDYKRVCFRAMEQARRFTALLRRSNMETLMLQGFQPPRESPEVLLHRMGLIDRICFSVFGRTEPMAPAMEEPPRQGPDLDDPAAAVQWLLR</sequence>
<evidence type="ECO:0000313" key="1">
    <source>
        <dbReference type="EMBL" id="BBO77355.1"/>
    </source>
</evidence>
<keyword evidence="2" id="KW-1185">Reference proteome</keyword>
<dbReference type="Proteomes" id="UP000427769">
    <property type="component" value="Chromosome"/>
</dbReference>
<dbReference type="RefSeq" id="WP_155306112.1">
    <property type="nucleotide sequence ID" value="NZ_AP021875.1"/>
</dbReference>
<dbReference type="KEGG" id="dwd:DSCW_47720"/>
<dbReference type="AlphaFoldDB" id="A0A5K7Z9I0"/>
<evidence type="ECO:0000313" key="2">
    <source>
        <dbReference type="Proteomes" id="UP000427769"/>
    </source>
</evidence>
<gene>
    <name evidence="1" type="ORF">DSCW_47720</name>
</gene>
<proteinExistence type="predicted"/>
<reference evidence="1 2" key="1">
    <citation type="submission" date="2019-11" db="EMBL/GenBank/DDBJ databases">
        <title>Comparative genomics of hydrocarbon-degrading Desulfosarcina strains.</title>
        <authorList>
            <person name="Watanabe M."/>
            <person name="Kojima H."/>
            <person name="Fukui M."/>
        </authorList>
    </citation>
    <scope>NUCLEOTIDE SEQUENCE [LARGE SCALE GENOMIC DNA]</scope>
    <source>
        <strain evidence="1 2">PP31</strain>
    </source>
</reference>
<accession>A0A5K7Z9I0</accession>
<name>A0A5K7Z9I0_9BACT</name>
<dbReference type="OrthoDB" id="5418689at2"/>
<protein>
    <submittedName>
        <fullName evidence="1">Uncharacterized protein</fullName>
    </submittedName>
</protein>
<organism evidence="1 2">
    <name type="scientific">Desulfosarcina widdelii</name>
    <dbReference type="NCBI Taxonomy" id="947919"/>
    <lineage>
        <taxon>Bacteria</taxon>
        <taxon>Pseudomonadati</taxon>
        <taxon>Thermodesulfobacteriota</taxon>
        <taxon>Desulfobacteria</taxon>
        <taxon>Desulfobacterales</taxon>
        <taxon>Desulfosarcinaceae</taxon>
        <taxon>Desulfosarcina</taxon>
    </lineage>
</organism>